<feature type="transmembrane region" description="Helical" evidence="1">
    <location>
        <begin position="54"/>
        <end position="75"/>
    </location>
</feature>
<protein>
    <submittedName>
        <fullName evidence="2">Uncharacterized protein</fullName>
    </submittedName>
</protein>
<organism evidence="2 3">
    <name type="scientific">Actinomadura harenae</name>
    <dbReference type="NCBI Taxonomy" id="2483351"/>
    <lineage>
        <taxon>Bacteria</taxon>
        <taxon>Bacillati</taxon>
        <taxon>Actinomycetota</taxon>
        <taxon>Actinomycetes</taxon>
        <taxon>Streptosporangiales</taxon>
        <taxon>Thermomonosporaceae</taxon>
        <taxon>Actinomadura</taxon>
    </lineage>
</organism>
<evidence type="ECO:0000313" key="2">
    <source>
        <dbReference type="EMBL" id="RMI47418.1"/>
    </source>
</evidence>
<feature type="transmembrane region" description="Helical" evidence="1">
    <location>
        <begin position="166"/>
        <end position="186"/>
    </location>
</feature>
<proteinExistence type="predicted"/>
<feature type="transmembrane region" description="Helical" evidence="1">
    <location>
        <begin position="108"/>
        <end position="131"/>
    </location>
</feature>
<dbReference type="OrthoDB" id="4538058at2"/>
<keyword evidence="1" id="KW-0472">Membrane</keyword>
<dbReference type="AlphaFoldDB" id="A0A3M2MJ80"/>
<dbReference type="EMBL" id="RFFG01000003">
    <property type="protein sequence ID" value="RMI47418.1"/>
    <property type="molecule type" value="Genomic_DNA"/>
</dbReference>
<dbReference type="Proteomes" id="UP000282674">
    <property type="component" value="Unassembled WGS sequence"/>
</dbReference>
<reference evidence="2 3" key="1">
    <citation type="submission" date="2018-10" db="EMBL/GenBank/DDBJ databases">
        <title>Isolation from soil.</title>
        <authorList>
            <person name="Hu J."/>
        </authorList>
    </citation>
    <scope>NUCLEOTIDE SEQUENCE [LARGE SCALE GENOMIC DNA]</scope>
    <source>
        <strain evidence="2 3">NEAU-Ht49</strain>
    </source>
</reference>
<feature type="transmembrane region" description="Helical" evidence="1">
    <location>
        <begin position="20"/>
        <end position="42"/>
    </location>
</feature>
<evidence type="ECO:0000256" key="1">
    <source>
        <dbReference type="SAM" id="Phobius"/>
    </source>
</evidence>
<name>A0A3M2MJ80_9ACTN</name>
<dbReference type="RefSeq" id="WP_122192651.1">
    <property type="nucleotide sequence ID" value="NZ_JBHSKC010000002.1"/>
</dbReference>
<accession>A0A3M2MJ80</accession>
<keyword evidence="1" id="KW-0812">Transmembrane</keyword>
<evidence type="ECO:0000313" key="3">
    <source>
        <dbReference type="Proteomes" id="UP000282674"/>
    </source>
</evidence>
<feature type="transmembrane region" description="Helical" evidence="1">
    <location>
        <begin position="143"/>
        <end position="160"/>
    </location>
</feature>
<keyword evidence="1" id="KW-1133">Transmembrane helix</keyword>
<sequence length="221" mass="25383">MGDITVTTRPNNYSGPGCLLWPVMVIVLPFRLAWELLVLLGRGIGWVLVQFGRYVLRPIGIALHFLLIKPIVWLWRTLLLPPLRLLGQFLAWIGRGVWAGLEWFGRYVLLPIATGIAWVLNILIVVPLTFLWRYVLAPIGRGLAWIWENGLFPVLSWAWWASGRVLYYTLVVPLKYLVALPVRWVWVNVVRPIGRGVRAIWDATLGPVFRWLNEIFSTPGR</sequence>
<keyword evidence="3" id="KW-1185">Reference proteome</keyword>
<gene>
    <name evidence="2" type="ORF">EBO15_02615</name>
</gene>
<comment type="caution">
    <text evidence="2">The sequence shown here is derived from an EMBL/GenBank/DDBJ whole genome shotgun (WGS) entry which is preliminary data.</text>
</comment>